<evidence type="ECO:0000313" key="1">
    <source>
        <dbReference type="EMBL" id="SVB45049.1"/>
    </source>
</evidence>
<gene>
    <name evidence="1" type="ORF">METZ01_LOCUS197903</name>
</gene>
<proteinExistence type="predicted"/>
<accession>A0A382E3Q9</accession>
<dbReference type="EMBL" id="UINC01042425">
    <property type="protein sequence ID" value="SVB45049.1"/>
    <property type="molecule type" value="Genomic_DNA"/>
</dbReference>
<feature type="non-terminal residue" evidence="1">
    <location>
        <position position="25"/>
    </location>
</feature>
<protein>
    <submittedName>
        <fullName evidence="1">Uncharacterized protein</fullName>
    </submittedName>
</protein>
<organism evidence="1">
    <name type="scientific">marine metagenome</name>
    <dbReference type="NCBI Taxonomy" id="408172"/>
    <lineage>
        <taxon>unclassified sequences</taxon>
        <taxon>metagenomes</taxon>
        <taxon>ecological metagenomes</taxon>
    </lineage>
</organism>
<dbReference type="AlphaFoldDB" id="A0A382E3Q9"/>
<sequence length="25" mass="2637">MPAIDRPPAALLMLPGLEAFVLSVD</sequence>
<name>A0A382E3Q9_9ZZZZ</name>
<reference evidence="1" key="1">
    <citation type="submission" date="2018-05" db="EMBL/GenBank/DDBJ databases">
        <authorList>
            <person name="Lanie J.A."/>
            <person name="Ng W.-L."/>
            <person name="Kazmierczak K.M."/>
            <person name="Andrzejewski T.M."/>
            <person name="Davidsen T.M."/>
            <person name="Wayne K.J."/>
            <person name="Tettelin H."/>
            <person name="Glass J.I."/>
            <person name="Rusch D."/>
            <person name="Podicherti R."/>
            <person name="Tsui H.-C.T."/>
            <person name="Winkler M.E."/>
        </authorList>
    </citation>
    <scope>NUCLEOTIDE SEQUENCE</scope>
</reference>